<keyword evidence="1" id="KW-1133">Transmembrane helix</keyword>
<dbReference type="EMBL" id="CP002955">
    <property type="protein sequence ID" value="AEL24061.1"/>
    <property type="molecule type" value="Genomic_DNA"/>
</dbReference>
<proteinExistence type="predicted"/>
<keyword evidence="1" id="KW-0812">Transmembrane</keyword>
<dbReference type="KEGG" id="cmr:Cycma_0280"/>
<dbReference type="AlphaFoldDB" id="G0J3C0"/>
<feature type="transmembrane region" description="Helical" evidence="1">
    <location>
        <begin position="24"/>
        <end position="42"/>
    </location>
</feature>
<evidence type="ECO:0000313" key="3">
    <source>
        <dbReference type="Proteomes" id="UP000001635"/>
    </source>
</evidence>
<dbReference type="Proteomes" id="UP000001635">
    <property type="component" value="Chromosome"/>
</dbReference>
<accession>G0J3C0</accession>
<dbReference type="STRING" id="880070.Cycma_0280"/>
<dbReference type="HOGENOM" id="CLU_2698483_0_0_10"/>
<evidence type="ECO:0000256" key="1">
    <source>
        <dbReference type="SAM" id="Phobius"/>
    </source>
</evidence>
<organism evidence="2 3">
    <name type="scientific">Cyclobacterium marinum (strain ATCC 25205 / DSM 745 / LMG 13164 / NCIMB 1802)</name>
    <name type="common">Flectobacillus marinus</name>
    <dbReference type="NCBI Taxonomy" id="880070"/>
    <lineage>
        <taxon>Bacteria</taxon>
        <taxon>Pseudomonadati</taxon>
        <taxon>Bacteroidota</taxon>
        <taxon>Cytophagia</taxon>
        <taxon>Cytophagales</taxon>
        <taxon>Cyclobacteriaceae</taxon>
        <taxon>Cyclobacterium</taxon>
    </lineage>
</organism>
<protein>
    <submittedName>
        <fullName evidence="2">Uncharacterized protein</fullName>
    </submittedName>
</protein>
<keyword evidence="1" id="KW-0472">Membrane</keyword>
<keyword evidence="3" id="KW-1185">Reference proteome</keyword>
<evidence type="ECO:0000313" key="2">
    <source>
        <dbReference type="EMBL" id="AEL24061.1"/>
    </source>
</evidence>
<sequence>MEISQRNEYLGIETDPNEPKKFKIRFAICFLFIVMATIVMLNEETRNIYKGKITANARKARKAGRKVRNLFEI</sequence>
<gene>
    <name evidence="2" type="ordered locus">Cycma_0280</name>
</gene>
<reference evidence="3" key="1">
    <citation type="submission" date="2011-07" db="EMBL/GenBank/DDBJ databases">
        <title>The complete genome of Cyclobacterium marinum DSM 745.</title>
        <authorList>
            <person name="Lucas S."/>
            <person name="Han J."/>
            <person name="Lapidus A."/>
            <person name="Bruce D."/>
            <person name="Goodwin L."/>
            <person name="Pitluck S."/>
            <person name="Peters L."/>
            <person name="Kyrpides N."/>
            <person name="Mavromatis K."/>
            <person name="Ivanova N."/>
            <person name="Ovchinnikova G."/>
            <person name="Chertkov O."/>
            <person name="Detter J.C."/>
            <person name="Tapia R."/>
            <person name="Han C."/>
            <person name="Land M."/>
            <person name="Hauser L."/>
            <person name="Markowitz V."/>
            <person name="Cheng J.-F."/>
            <person name="Hugenholtz P."/>
            <person name="Woyke T."/>
            <person name="Wu D."/>
            <person name="Tindall B."/>
            <person name="Schuetze A."/>
            <person name="Brambilla E."/>
            <person name="Klenk H.-P."/>
            <person name="Eisen J.A."/>
        </authorList>
    </citation>
    <scope>NUCLEOTIDE SEQUENCE [LARGE SCALE GENOMIC DNA]</scope>
    <source>
        <strain evidence="3">ATCC 25205 / DSM 745 / LMG 13164 / NCIMB 1802</strain>
    </source>
</reference>
<name>G0J3C0_CYCMS</name>